<dbReference type="SUPFAM" id="SSF56281">
    <property type="entry name" value="Metallo-hydrolase/oxidoreductase"/>
    <property type="match status" value="1"/>
</dbReference>
<dbReference type="EMBL" id="CAJNOV010000296">
    <property type="protein sequence ID" value="CAF1016250.1"/>
    <property type="molecule type" value="Genomic_DNA"/>
</dbReference>
<dbReference type="PANTHER" id="PTHR36839:SF1">
    <property type="entry name" value="METALLO-BETA-LACTAMASE FAMILY PROTEIN (AFU_ORTHOLOGUE AFUA_5G12770)"/>
    <property type="match status" value="1"/>
</dbReference>
<evidence type="ECO:0000313" key="4">
    <source>
        <dbReference type="EMBL" id="CAF4007329.1"/>
    </source>
</evidence>
<sequence length="278" mass="31346">MACHICVDCGAQHPFVSSPPTDCFISQDEREFVGINGLQWTTRQVMLNIYKNKIKCEEEGLYSIRTEPQFAIGQRAFLVQTPNGNILWDCISFFDQNTIDSLKQLGDIDAIAISHPHFFGSMSDWSHEFGDVPIYIHENLKNWVARPADCIHFWNGRTKDLFDGKLKLIQTGGHFEGSQVLYWPAGASQNGVLLSGDEPHICMDPKQVSFMHSFPNYIPLNARKVTRILESLEPLNYDRLYCAVLSGGGGDGVIRQMAKQIVERSGKRYLKAISDDSN</sequence>
<comment type="caution">
    <text evidence="3">The sequence shown here is derived from an EMBL/GenBank/DDBJ whole genome shotgun (WGS) entry which is preliminary data.</text>
</comment>
<evidence type="ECO:0000313" key="5">
    <source>
        <dbReference type="EMBL" id="CAF4792558.1"/>
    </source>
</evidence>
<evidence type="ECO:0000313" key="2">
    <source>
        <dbReference type="EMBL" id="CAF1016250.1"/>
    </source>
</evidence>
<dbReference type="Proteomes" id="UP000681967">
    <property type="component" value="Unassembled WGS sequence"/>
</dbReference>
<evidence type="ECO:0000259" key="1">
    <source>
        <dbReference type="SMART" id="SM00849"/>
    </source>
</evidence>
<name>A0A816Q0L2_9BILA</name>
<dbReference type="EMBL" id="CAJNRE010006423">
    <property type="protein sequence ID" value="CAF2054801.1"/>
    <property type="molecule type" value="Genomic_DNA"/>
</dbReference>
<dbReference type="Proteomes" id="UP000663855">
    <property type="component" value="Unassembled WGS sequence"/>
</dbReference>
<accession>A0A816Q0L2</accession>
<dbReference type="Pfam" id="PF00753">
    <property type="entry name" value="Lactamase_B"/>
    <property type="match status" value="1"/>
</dbReference>
<feature type="domain" description="Metallo-beta-lactamase" evidence="1">
    <location>
        <begin position="73"/>
        <end position="244"/>
    </location>
</feature>
<dbReference type="SMART" id="SM00849">
    <property type="entry name" value="Lactamase_B"/>
    <property type="match status" value="1"/>
</dbReference>
<dbReference type="EMBL" id="CAJOBI010004613">
    <property type="protein sequence ID" value="CAF4007329.1"/>
    <property type="molecule type" value="Genomic_DNA"/>
</dbReference>
<gene>
    <name evidence="5" type="ORF">BYL167_LOCUS47788</name>
    <name evidence="2" type="ORF">CJN711_LOCUS3081</name>
    <name evidence="3" type="ORF">MBJ925_LOCUS13836</name>
    <name evidence="4" type="ORF">SMN809_LOCUS12275</name>
</gene>
<organism evidence="3 6">
    <name type="scientific">Rotaria magnacalcarata</name>
    <dbReference type="NCBI Taxonomy" id="392030"/>
    <lineage>
        <taxon>Eukaryota</taxon>
        <taxon>Metazoa</taxon>
        <taxon>Spiralia</taxon>
        <taxon>Gnathifera</taxon>
        <taxon>Rotifera</taxon>
        <taxon>Eurotatoria</taxon>
        <taxon>Bdelloidea</taxon>
        <taxon>Philodinida</taxon>
        <taxon>Philodinidae</taxon>
        <taxon>Rotaria</taxon>
    </lineage>
</organism>
<dbReference type="Proteomes" id="UP000663824">
    <property type="component" value="Unassembled WGS sequence"/>
</dbReference>
<evidence type="ECO:0000313" key="3">
    <source>
        <dbReference type="EMBL" id="CAF2054801.1"/>
    </source>
</evidence>
<dbReference type="InterPro" id="IPR036866">
    <property type="entry name" value="RibonucZ/Hydroxyglut_hydro"/>
</dbReference>
<reference evidence="3" key="1">
    <citation type="submission" date="2021-02" db="EMBL/GenBank/DDBJ databases">
        <authorList>
            <person name="Nowell W R."/>
        </authorList>
    </citation>
    <scope>NUCLEOTIDE SEQUENCE</scope>
</reference>
<evidence type="ECO:0000313" key="6">
    <source>
        <dbReference type="Proteomes" id="UP000663824"/>
    </source>
</evidence>
<dbReference type="EMBL" id="CAJOBH010138293">
    <property type="protein sequence ID" value="CAF4792558.1"/>
    <property type="molecule type" value="Genomic_DNA"/>
</dbReference>
<protein>
    <recommendedName>
        <fullName evidence="1">Metallo-beta-lactamase domain-containing protein</fullName>
    </recommendedName>
</protein>
<dbReference type="AlphaFoldDB" id="A0A816Q0L2"/>
<proteinExistence type="predicted"/>
<dbReference type="InterPro" id="IPR001279">
    <property type="entry name" value="Metallo-B-lactamas"/>
</dbReference>
<dbReference type="Proteomes" id="UP000676336">
    <property type="component" value="Unassembled WGS sequence"/>
</dbReference>
<dbReference type="Gene3D" id="3.60.15.10">
    <property type="entry name" value="Ribonuclease Z/Hydroxyacylglutathione hydrolase-like"/>
    <property type="match status" value="1"/>
</dbReference>
<dbReference type="PANTHER" id="PTHR36839">
    <property type="entry name" value="METALLO-BETA-LACTAMASE FAMILY PROTEIN (AFU_ORTHOLOGUE AFUA_5G12770)"/>
    <property type="match status" value="1"/>
</dbReference>